<feature type="transmembrane region" description="Helical" evidence="1">
    <location>
        <begin position="29"/>
        <end position="49"/>
    </location>
</feature>
<dbReference type="Pfam" id="PF10112">
    <property type="entry name" value="Halogen_Hydrol"/>
    <property type="match status" value="1"/>
</dbReference>
<reference evidence="2 3" key="1">
    <citation type="submission" date="2017-01" db="EMBL/GenBank/DDBJ databases">
        <title>Draft sequence of Acidihalobacter ferrooxidans strain DSM 14175 (strain V8).</title>
        <authorList>
            <person name="Khaleque H.N."/>
            <person name="Ramsay J.P."/>
            <person name="Murphy R.J.T."/>
            <person name="Kaksonen A.H."/>
            <person name="Boxall N.J."/>
            <person name="Watkin E.L.J."/>
        </authorList>
    </citation>
    <scope>NUCLEOTIDE SEQUENCE [LARGE SCALE GENOMIC DNA]</scope>
    <source>
        <strain evidence="2 3">V8</strain>
    </source>
</reference>
<dbReference type="OrthoDB" id="6195606at2"/>
<feature type="transmembrane region" description="Helical" evidence="1">
    <location>
        <begin position="55"/>
        <end position="73"/>
    </location>
</feature>
<evidence type="ECO:0000256" key="1">
    <source>
        <dbReference type="SAM" id="Phobius"/>
    </source>
</evidence>
<protein>
    <recommendedName>
        <fullName evidence="4">5-bromo-4-chloroindolyl phosphate hydrolysis protein</fullName>
    </recommendedName>
</protein>
<keyword evidence="1" id="KW-0812">Transmembrane</keyword>
<keyword evidence="3" id="KW-1185">Reference proteome</keyword>
<organism evidence="2 3">
    <name type="scientific">Acidihalobacter ferrooxydans</name>
    <dbReference type="NCBI Taxonomy" id="1765967"/>
    <lineage>
        <taxon>Bacteria</taxon>
        <taxon>Pseudomonadati</taxon>
        <taxon>Pseudomonadota</taxon>
        <taxon>Gammaproteobacteria</taxon>
        <taxon>Chromatiales</taxon>
        <taxon>Ectothiorhodospiraceae</taxon>
        <taxon>Acidihalobacter</taxon>
    </lineage>
</organism>
<dbReference type="EMBL" id="CP019434">
    <property type="protein sequence ID" value="APZ41882.1"/>
    <property type="molecule type" value="Genomic_DNA"/>
</dbReference>
<sequence length="286" mass="32656">MGYLGELVMLDALRQRLLKLRRAWRRRSGALLLGFLLVPLFASLSASLFTGHYRLFLLKLAAFAIWSAAAMLISKGIREEMDYEDALLARAPVWPLKGLGALVLGSGVFYLGWVVAGEPLWRSLFVGALATLGAMLNYGLDPRQDKLPDLEDVDPHHFLKSLEQARASLAVIRGRNGRIHDSLLHNRINRAARRAEEILDVLAQNPRKFREARKFLVVYIDGVSRVTDGYLAVEEEWVDPAMRDRLYRLMADVDQRFYQELDRLRAGDRFDLDVQIEALKQQLKER</sequence>
<feature type="transmembrane region" description="Helical" evidence="1">
    <location>
        <begin position="120"/>
        <end position="140"/>
    </location>
</feature>
<evidence type="ECO:0008006" key="4">
    <source>
        <dbReference type="Google" id="ProtNLM"/>
    </source>
</evidence>
<name>A0A1P8UDF0_9GAMM</name>
<dbReference type="Proteomes" id="UP000243807">
    <property type="component" value="Chromosome"/>
</dbReference>
<gene>
    <name evidence="2" type="ORF">BW247_01185</name>
</gene>
<proteinExistence type="predicted"/>
<keyword evidence="1" id="KW-1133">Transmembrane helix</keyword>
<feature type="transmembrane region" description="Helical" evidence="1">
    <location>
        <begin position="94"/>
        <end position="114"/>
    </location>
</feature>
<accession>A0A1P8UDF0</accession>
<evidence type="ECO:0000313" key="3">
    <source>
        <dbReference type="Proteomes" id="UP000243807"/>
    </source>
</evidence>
<evidence type="ECO:0000313" key="2">
    <source>
        <dbReference type="EMBL" id="APZ41882.1"/>
    </source>
</evidence>
<dbReference type="KEGG" id="afy:BW247_01185"/>
<dbReference type="AlphaFoldDB" id="A0A1P8UDF0"/>
<keyword evidence="1" id="KW-0472">Membrane</keyword>
<dbReference type="InterPro" id="IPR018770">
    <property type="entry name" value="ChloroindolylP_hydrolase"/>
</dbReference>